<keyword evidence="2" id="KW-1185">Reference proteome</keyword>
<dbReference type="AlphaFoldDB" id="A0AAV2QBM1"/>
<comment type="caution">
    <text evidence="1">The sequence shown here is derived from an EMBL/GenBank/DDBJ whole genome shotgun (WGS) entry which is preliminary data.</text>
</comment>
<sequence>DSDPRLWKFAALGDPQVEILLFRQPNAQVLLREVTAVKEWMNSGFALHTMRDHPTHNWTVVPNLWAVRANTDKTSPESINSPASLADLREELYRNFMGNYRPFNDQLLLTEVIWPILQVSVMQHDSLHCKQFYGSRPFPTERTFGHWVGCPAHGYVETFKWVCPKECRPPKHEDWIYC</sequence>
<dbReference type="EMBL" id="CAXKWB010004919">
    <property type="protein sequence ID" value="CAL4075793.1"/>
    <property type="molecule type" value="Genomic_DNA"/>
</dbReference>
<feature type="non-terminal residue" evidence="1">
    <location>
        <position position="1"/>
    </location>
</feature>
<evidence type="ECO:0000313" key="2">
    <source>
        <dbReference type="Proteomes" id="UP001497623"/>
    </source>
</evidence>
<accession>A0AAV2QBM1</accession>
<evidence type="ECO:0000313" key="1">
    <source>
        <dbReference type="EMBL" id="CAL4075793.1"/>
    </source>
</evidence>
<protein>
    <submittedName>
        <fullName evidence="1">Uncharacterized protein</fullName>
    </submittedName>
</protein>
<dbReference type="Proteomes" id="UP001497623">
    <property type="component" value="Unassembled WGS sequence"/>
</dbReference>
<proteinExistence type="predicted"/>
<reference evidence="1 2" key="1">
    <citation type="submission" date="2024-05" db="EMBL/GenBank/DDBJ databases">
        <authorList>
            <person name="Wallberg A."/>
        </authorList>
    </citation>
    <scope>NUCLEOTIDE SEQUENCE [LARGE SCALE GENOMIC DNA]</scope>
</reference>
<organism evidence="1 2">
    <name type="scientific">Meganyctiphanes norvegica</name>
    <name type="common">Northern krill</name>
    <name type="synonym">Thysanopoda norvegica</name>
    <dbReference type="NCBI Taxonomy" id="48144"/>
    <lineage>
        <taxon>Eukaryota</taxon>
        <taxon>Metazoa</taxon>
        <taxon>Ecdysozoa</taxon>
        <taxon>Arthropoda</taxon>
        <taxon>Crustacea</taxon>
        <taxon>Multicrustacea</taxon>
        <taxon>Malacostraca</taxon>
        <taxon>Eumalacostraca</taxon>
        <taxon>Eucarida</taxon>
        <taxon>Euphausiacea</taxon>
        <taxon>Euphausiidae</taxon>
        <taxon>Meganyctiphanes</taxon>
    </lineage>
</organism>
<name>A0AAV2QBM1_MEGNR</name>
<gene>
    <name evidence="1" type="ORF">MNOR_LOCUS9944</name>
</gene>